<name>A0A2N0VFA0_9BACT</name>
<dbReference type="GO" id="GO:0008270">
    <property type="term" value="F:zinc ion binding"/>
    <property type="evidence" value="ECO:0007669"/>
    <property type="project" value="TreeGrafter"/>
</dbReference>
<dbReference type="InterPro" id="IPR036388">
    <property type="entry name" value="WH-like_DNA-bd_sf"/>
</dbReference>
<sequence>MAHPAQEETITLVKEIFRTYLKERNQRQTPERFMVLEEIYRAEGHFDADDIFFNMKNAGTRVSRATVYNTLDLLIECGLVQRQQFGKNQYYYERSYAYQQHDHMICKECGVVIEFCDPRILEIQKLMEQIHDFNVDGHSLHLFGTCRDEEACQKRKESGDKIKSLKKEEA</sequence>
<dbReference type="GO" id="GO:1900376">
    <property type="term" value="P:regulation of secondary metabolite biosynthetic process"/>
    <property type="evidence" value="ECO:0007669"/>
    <property type="project" value="TreeGrafter"/>
</dbReference>
<dbReference type="RefSeq" id="WP_101074081.1">
    <property type="nucleotide sequence ID" value="NZ_PISP01000005.1"/>
</dbReference>
<keyword evidence="7 12" id="KW-0479">Metal-binding</keyword>
<feature type="binding site" evidence="12">
    <location>
        <position position="109"/>
    </location>
    <ligand>
        <name>Zn(2+)</name>
        <dbReference type="ChEBI" id="CHEBI:29105"/>
    </ligand>
</feature>
<evidence type="ECO:0000256" key="11">
    <source>
        <dbReference type="ARBA" id="ARBA00023163"/>
    </source>
</evidence>
<keyword evidence="13" id="KW-0408">Iron</keyword>
<dbReference type="InterPro" id="IPR002481">
    <property type="entry name" value="FUR"/>
</dbReference>
<comment type="caution">
    <text evidence="14">The sequence shown here is derived from an EMBL/GenBank/DDBJ whole genome shotgun (WGS) entry which is preliminary data.</text>
</comment>
<accession>A0A2N0VFA0</accession>
<keyword evidence="8 12" id="KW-0862">Zinc</keyword>
<dbReference type="Gene3D" id="1.10.10.10">
    <property type="entry name" value="Winged helix-like DNA-binding domain superfamily/Winged helix DNA-binding domain"/>
    <property type="match status" value="1"/>
</dbReference>
<feature type="binding site" evidence="12">
    <location>
        <position position="152"/>
    </location>
    <ligand>
        <name>Zn(2+)</name>
        <dbReference type="ChEBI" id="CHEBI:29105"/>
    </ligand>
</feature>
<dbReference type="Proteomes" id="UP000233398">
    <property type="component" value="Unassembled WGS sequence"/>
</dbReference>
<reference evidence="14 15" key="1">
    <citation type="submission" date="2017-11" db="EMBL/GenBank/DDBJ databases">
        <title>Rhodohalobacter 15182 sp. nov., isolated from a salt lake.</title>
        <authorList>
            <person name="Han S."/>
        </authorList>
    </citation>
    <scope>NUCLEOTIDE SEQUENCE [LARGE SCALE GENOMIC DNA]</scope>
    <source>
        <strain evidence="14 15">15182</strain>
    </source>
</reference>
<evidence type="ECO:0000313" key="14">
    <source>
        <dbReference type="EMBL" id="PKD42830.1"/>
    </source>
</evidence>
<comment type="cofactor">
    <cofactor evidence="12">
        <name>Zn(2+)</name>
        <dbReference type="ChEBI" id="CHEBI:29105"/>
    </cofactor>
    <text evidence="12">Binds 1 zinc ion per subunit.</text>
</comment>
<evidence type="ECO:0000256" key="3">
    <source>
        <dbReference type="ARBA" id="ARBA00011738"/>
    </source>
</evidence>
<dbReference type="EMBL" id="PISP01000005">
    <property type="protein sequence ID" value="PKD42830.1"/>
    <property type="molecule type" value="Genomic_DNA"/>
</dbReference>
<feature type="binding site" evidence="12">
    <location>
        <position position="106"/>
    </location>
    <ligand>
        <name>Zn(2+)</name>
        <dbReference type="ChEBI" id="CHEBI:29105"/>
    </ligand>
</feature>
<dbReference type="GO" id="GO:0005829">
    <property type="term" value="C:cytosol"/>
    <property type="evidence" value="ECO:0007669"/>
    <property type="project" value="TreeGrafter"/>
</dbReference>
<dbReference type="AlphaFoldDB" id="A0A2N0VFA0"/>
<feature type="binding site" evidence="13">
    <location>
        <position position="102"/>
    </location>
    <ligand>
        <name>Fe cation</name>
        <dbReference type="ChEBI" id="CHEBI:24875"/>
    </ligand>
</feature>
<proteinExistence type="inferred from homology"/>
<feature type="binding site" evidence="13">
    <location>
        <position position="138"/>
    </location>
    <ligand>
        <name>Fe cation</name>
        <dbReference type="ChEBI" id="CHEBI:24875"/>
    </ligand>
</feature>
<protein>
    <recommendedName>
        <fullName evidence="4">Ferric uptake regulation protein</fullName>
    </recommendedName>
</protein>
<evidence type="ECO:0000256" key="10">
    <source>
        <dbReference type="ARBA" id="ARBA00023125"/>
    </source>
</evidence>
<dbReference type="SUPFAM" id="SSF46785">
    <property type="entry name" value="Winged helix' DNA-binding domain"/>
    <property type="match status" value="1"/>
</dbReference>
<feature type="binding site" evidence="12">
    <location>
        <position position="146"/>
    </location>
    <ligand>
        <name>Zn(2+)</name>
        <dbReference type="ChEBI" id="CHEBI:29105"/>
    </ligand>
</feature>
<dbReference type="PANTHER" id="PTHR33202">
    <property type="entry name" value="ZINC UPTAKE REGULATION PROTEIN"/>
    <property type="match status" value="1"/>
</dbReference>
<comment type="subcellular location">
    <subcellularLocation>
        <location evidence="1">Cytoplasm</location>
    </subcellularLocation>
</comment>
<comment type="similarity">
    <text evidence="2">Belongs to the Fur family.</text>
</comment>
<dbReference type="GO" id="GO:0000976">
    <property type="term" value="F:transcription cis-regulatory region binding"/>
    <property type="evidence" value="ECO:0007669"/>
    <property type="project" value="TreeGrafter"/>
</dbReference>
<dbReference type="GO" id="GO:0003700">
    <property type="term" value="F:DNA-binding transcription factor activity"/>
    <property type="evidence" value="ECO:0007669"/>
    <property type="project" value="InterPro"/>
</dbReference>
<evidence type="ECO:0000256" key="5">
    <source>
        <dbReference type="ARBA" id="ARBA00022490"/>
    </source>
</evidence>
<dbReference type="OrthoDB" id="8659436at2"/>
<dbReference type="Gene3D" id="3.30.1490.190">
    <property type="match status" value="1"/>
</dbReference>
<evidence type="ECO:0000256" key="2">
    <source>
        <dbReference type="ARBA" id="ARBA00007957"/>
    </source>
</evidence>
<keyword evidence="15" id="KW-1185">Reference proteome</keyword>
<organism evidence="14 15">
    <name type="scientific">Rhodohalobacter barkolensis</name>
    <dbReference type="NCBI Taxonomy" id="2053187"/>
    <lineage>
        <taxon>Bacteria</taxon>
        <taxon>Pseudomonadati</taxon>
        <taxon>Balneolota</taxon>
        <taxon>Balneolia</taxon>
        <taxon>Balneolales</taxon>
        <taxon>Balneolaceae</taxon>
        <taxon>Rhodohalobacter</taxon>
    </lineage>
</organism>
<dbReference type="Pfam" id="PF01475">
    <property type="entry name" value="FUR"/>
    <property type="match status" value="1"/>
</dbReference>
<dbReference type="InterPro" id="IPR036390">
    <property type="entry name" value="WH_DNA-bd_sf"/>
</dbReference>
<evidence type="ECO:0000256" key="9">
    <source>
        <dbReference type="ARBA" id="ARBA00023015"/>
    </source>
</evidence>
<evidence type="ECO:0000256" key="8">
    <source>
        <dbReference type="ARBA" id="ARBA00022833"/>
    </source>
</evidence>
<keyword evidence="5" id="KW-0963">Cytoplasm</keyword>
<dbReference type="PANTHER" id="PTHR33202:SF2">
    <property type="entry name" value="FERRIC UPTAKE REGULATION PROTEIN"/>
    <property type="match status" value="1"/>
</dbReference>
<evidence type="ECO:0000313" key="15">
    <source>
        <dbReference type="Proteomes" id="UP000233398"/>
    </source>
</evidence>
<keyword evidence="6" id="KW-0678">Repressor</keyword>
<dbReference type="CDD" id="cd07153">
    <property type="entry name" value="Fur_like"/>
    <property type="match status" value="1"/>
</dbReference>
<comment type="subunit">
    <text evidence="3">Homodimer.</text>
</comment>
<evidence type="ECO:0000256" key="12">
    <source>
        <dbReference type="PIRSR" id="PIRSR602481-1"/>
    </source>
</evidence>
<dbReference type="InterPro" id="IPR043135">
    <property type="entry name" value="Fur_C"/>
</dbReference>
<evidence type="ECO:0000256" key="7">
    <source>
        <dbReference type="ARBA" id="ARBA00022723"/>
    </source>
</evidence>
<evidence type="ECO:0000256" key="6">
    <source>
        <dbReference type="ARBA" id="ARBA00022491"/>
    </source>
</evidence>
<comment type="cofactor">
    <cofactor evidence="13">
        <name>Mn(2+)</name>
        <dbReference type="ChEBI" id="CHEBI:29035"/>
    </cofactor>
    <cofactor evidence="13">
        <name>Fe(2+)</name>
        <dbReference type="ChEBI" id="CHEBI:29033"/>
    </cofactor>
    <text evidence="13">Binds 1 Mn(2+) or Fe(2+) ion per subunit.</text>
</comment>
<keyword evidence="9" id="KW-0805">Transcription regulation</keyword>
<keyword evidence="10" id="KW-0238">DNA-binding</keyword>
<evidence type="ECO:0000256" key="1">
    <source>
        <dbReference type="ARBA" id="ARBA00004496"/>
    </source>
</evidence>
<evidence type="ECO:0000256" key="4">
    <source>
        <dbReference type="ARBA" id="ARBA00020910"/>
    </source>
</evidence>
<evidence type="ECO:0000256" key="13">
    <source>
        <dbReference type="PIRSR" id="PIRSR602481-2"/>
    </source>
</evidence>
<dbReference type="GO" id="GO:0045892">
    <property type="term" value="P:negative regulation of DNA-templated transcription"/>
    <property type="evidence" value="ECO:0007669"/>
    <property type="project" value="TreeGrafter"/>
</dbReference>
<keyword evidence="11" id="KW-0804">Transcription</keyword>
<gene>
    <name evidence="14" type="ORF">CWD77_13330</name>
</gene>